<evidence type="ECO:0000256" key="3">
    <source>
        <dbReference type="ARBA" id="ARBA00024045"/>
    </source>
</evidence>
<comment type="similarity">
    <text evidence="3">Belongs to the HIPP family.</text>
</comment>
<gene>
    <name evidence="5" type="ORF">HUJ06_019110</name>
</gene>
<name>A0A822ZVY7_NELNU</name>
<reference evidence="5 6" key="1">
    <citation type="journal article" date="2020" name="Mol. Biol. Evol.">
        <title>Distinct Expression and Methylation Patterns for Genes with Different Fates following a Single Whole-Genome Duplication in Flowering Plants.</title>
        <authorList>
            <person name="Shi T."/>
            <person name="Rahmani R.S."/>
            <person name="Gugger P.F."/>
            <person name="Wang M."/>
            <person name="Li H."/>
            <person name="Zhang Y."/>
            <person name="Li Z."/>
            <person name="Wang Q."/>
            <person name="Van de Peer Y."/>
            <person name="Marchal K."/>
            <person name="Chen J."/>
        </authorList>
    </citation>
    <scope>NUCLEOTIDE SEQUENCE [LARGE SCALE GENOMIC DNA]</scope>
    <source>
        <tissue evidence="5">Leaf</tissue>
    </source>
</reference>
<dbReference type="GO" id="GO:0046872">
    <property type="term" value="F:metal ion binding"/>
    <property type="evidence" value="ECO:0007669"/>
    <property type="project" value="UniProtKB-KW"/>
</dbReference>
<sequence length="74" mass="8281">MILVPPLLLPPLPLGGNRSSSTKADPLKVLDKVQKKSHRQVELLIPVPKAPAEEPKKDEENKENVKPEEKKRRG</sequence>
<feature type="compositionally biased region" description="Basic and acidic residues" evidence="4">
    <location>
        <begin position="25"/>
        <end position="34"/>
    </location>
</feature>
<dbReference type="PANTHER" id="PTHR46195">
    <property type="entry name" value="HEAVY METAL-ASSOCIATED ISOPRENYLATED PLANT PROTEIN 7"/>
    <property type="match status" value="1"/>
</dbReference>
<keyword evidence="6" id="KW-1185">Reference proteome</keyword>
<dbReference type="AlphaFoldDB" id="A0A822ZVY7"/>
<accession>A0A822ZVY7</accession>
<dbReference type="EMBL" id="DUZY01000008">
    <property type="protein sequence ID" value="DAD49173.1"/>
    <property type="molecule type" value="Genomic_DNA"/>
</dbReference>
<protein>
    <submittedName>
        <fullName evidence="5">Uncharacterized protein</fullName>
    </submittedName>
</protein>
<evidence type="ECO:0000313" key="5">
    <source>
        <dbReference type="EMBL" id="DAD49173.1"/>
    </source>
</evidence>
<keyword evidence="2" id="KW-0636">Prenylation</keyword>
<evidence type="ECO:0000313" key="6">
    <source>
        <dbReference type="Proteomes" id="UP000607653"/>
    </source>
</evidence>
<keyword evidence="1" id="KW-0479">Metal-binding</keyword>
<proteinExistence type="inferred from homology"/>
<organism evidence="5 6">
    <name type="scientific">Nelumbo nucifera</name>
    <name type="common">Sacred lotus</name>
    <dbReference type="NCBI Taxonomy" id="4432"/>
    <lineage>
        <taxon>Eukaryota</taxon>
        <taxon>Viridiplantae</taxon>
        <taxon>Streptophyta</taxon>
        <taxon>Embryophyta</taxon>
        <taxon>Tracheophyta</taxon>
        <taxon>Spermatophyta</taxon>
        <taxon>Magnoliopsida</taxon>
        <taxon>Proteales</taxon>
        <taxon>Nelumbonaceae</taxon>
        <taxon>Nelumbo</taxon>
    </lineage>
</organism>
<feature type="compositionally biased region" description="Basic and acidic residues" evidence="4">
    <location>
        <begin position="51"/>
        <end position="74"/>
    </location>
</feature>
<keyword evidence="2" id="KW-0449">Lipoprotein</keyword>
<evidence type="ECO:0000256" key="2">
    <source>
        <dbReference type="ARBA" id="ARBA00023289"/>
    </source>
</evidence>
<dbReference type="PANTHER" id="PTHR46195:SF2">
    <property type="entry name" value="HEAVY METAL-ASSOCIATED ISOPRENYLATED PLANT PROTEIN 7"/>
    <property type="match status" value="1"/>
</dbReference>
<evidence type="ECO:0000256" key="4">
    <source>
        <dbReference type="SAM" id="MobiDB-lite"/>
    </source>
</evidence>
<evidence type="ECO:0000256" key="1">
    <source>
        <dbReference type="ARBA" id="ARBA00022723"/>
    </source>
</evidence>
<dbReference type="InterPro" id="IPR044577">
    <property type="entry name" value="HIPP4/7/8/17/18/19"/>
</dbReference>
<feature type="region of interest" description="Disordered" evidence="4">
    <location>
        <begin position="1"/>
        <end position="74"/>
    </location>
</feature>
<dbReference type="Proteomes" id="UP000607653">
    <property type="component" value="Unassembled WGS sequence"/>
</dbReference>
<comment type="caution">
    <text evidence="5">The sequence shown here is derived from an EMBL/GenBank/DDBJ whole genome shotgun (WGS) entry which is preliminary data.</text>
</comment>